<feature type="region of interest" description="Disordered" evidence="2">
    <location>
        <begin position="61"/>
        <end position="87"/>
    </location>
</feature>
<comment type="caution">
    <text evidence="3">The sequence shown here is derived from an EMBL/GenBank/DDBJ whole genome shotgun (WGS) entry which is preliminary data.</text>
</comment>
<keyword evidence="1" id="KW-0175">Coiled coil</keyword>
<keyword evidence="4" id="KW-1185">Reference proteome</keyword>
<gene>
    <name evidence="3" type="ORF">PEVE_00044542</name>
</gene>
<accession>A0ABN8PPP2</accession>
<protein>
    <submittedName>
        <fullName evidence="3">Uncharacterized protein</fullName>
    </submittedName>
</protein>
<evidence type="ECO:0000313" key="4">
    <source>
        <dbReference type="Proteomes" id="UP001159427"/>
    </source>
</evidence>
<sequence length="237" mass="27117">MINLWDDSSGFSFGEKLRSAKEVKELDYKKIFLQASKIDSPLTSKMRRTDLGRVRKLTTSRCNRSTHSSFTPEAARPPTTTGNHAEKSPLDFRRQEIEENVQILKVQVASAKEELEKLNCESRHFQSLSEIRGRLCNNCHCCGHTKVKCSKAPCKDINACKIKKRHPEHKAKISQLQREIRYLENKVQEEEAHLKVICSVSNVFFAKKLVAISLSYVLSALLQRSVQQCQHSTVFNK</sequence>
<feature type="coiled-coil region" evidence="1">
    <location>
        <begin position="94"/>
        <end position="128"/>
    </location>
</feature>
<organism evidence="3 4">
    <name type="scientific">Porites evermanni</name>
    <dbReference type="NCBI Taxonomy" id="104178"/>
    <lineage>
        <taxon>Eukaryota</taxon>
        <taxon>Metazoa</taxon>
        <taxon>Cnidaria</taxon>
        <taxon>Anthozoa</taxon>
        <taxon>Hexacorallia</taxon>
        <taxon>Scleractinia</taxon>
        <taxon>Fungiina</taxon>
        <taxon>Poritidae</taxon>
        <taxon>Porites</taxon>
    </lineage>
</organism>
<reference evidence="3 4" key="1">
    <citation type="submission" date="2022-05" db="EMBL/GenBank/DDBJ databases">
        <authorList>
            <consortium name="Genoscope - CEA"/>
            <person name="William W."/>
        </authorList>
    </citation>
    <scope>NUCLEOTIDE SEQUENCE [LARGE SCALE GENOMIC DNA]</scope>
</reference>
<feature type="coiled-coil region" evidence="1">
    <location>
        <begin position="166"/>
        <end position="193"/>
    </location>
</feature>
<name>A0ABN8PPP2_9CNID</name>
<proteinExistence type="predicted"/>
<evidence type="ECO:0000256" key="2">
    <source>
        <dbReference type="SAM" id="MobiDB-lite"/>
    </source>
</evidence>
<dbReference type="EMBL" id="CALNXI010000948">
    <property type="protein sequence ID" value="CAH3148285.1"/>
    <property type="molecule type" value="Genomic_DNA"/>
</dbReference>
<evidence type="ECO:0000256" key="1">
    <source>
        <dbReference type="SAM" id="Coils"/>
    </source>
</evidence>
<feature type="compositionally biased region" description="Polar residues" evidence="2">
    <location>
        <begin position="61"/>
        <end position="71"/>
    </location>
</feature>
<dbReference type="Proteomes" id="UP001159427">
    <property type="component" value="Unassembled WGS sequence"/>
</dbReference>
<evidence type="ECO:0000313" key="3">
    <source>
        <dbReference type="EMBL" id="CAH3148285.1"/>
    </source>
</evidence>